<evidence type="ECO:0000313" key="2">
    <source>
        <dbReference type="EMBL" id="MDF8263937.1"/>
    </source>
</evidence>
<dbReference type="EMBL" id="JAROAV010000023">
    <property type="protein sequence ID" value="MDF8263937.1"/>
    <property type="molecule type" value="Genomic_DNA"/>
</dbReference>
<keyword evidence="2" id="KW-0489">Methyltransferase</keyword>
<evidence type="ECO:0000313" key="3">
    <source>
        <dbReference type="Proteomes" id="UP001528912"/>
    </source>
</evidence>
<dbReference type="InterPro" id="IPR013216">
    <property type="entry name" value="Methyltransf_11"/>
</dbReference>
<dbReference type="GO" id="GO:0008168">
    <property type="term" value="F:methyltransferase activity"/>
    <property type="evidence" value="ECO:0007669"/>
    <property type="project" value="UniProtKB-KW"/>
</dbReference>
<dbReference type="CDD" id="cd02440">
    <property type="entry name" value="AdoMet_MTases"/>
    <property type="match status" value="1"/>
</dbReference>
<keyword evidence="3" id="KW-1185">Reference proteome</keyword>
<dbReference type="Pfam" id="PF08241">
    <property type="entry name" value="Methyltransf_11"/>
    <property type="match status" value="1"/>
</dbReference>
<keyword evidence="2" id="KW-0808">Transferase</keyword>
<dbReference type="RefSeq" id="WP_277191562.1">
    <property type="nucleotide sequence ID" value="NZ_JAROAV010000023.1"/>
</dbReference>
<dbReference type="Proteomes" id="UP001528912">
    <property type="component" value="Unassembled WGS sequence"/>
</dbReference>
<dbReference type="PANTHER" id="PTHR43591:SF24">
    <property type="entry name" value="2-METHOXY-6-POLYPRENYL-1,4-BENZOQUINOL METHYLASE, MITOCHONDRIAL"/>
    <property type="match status" value="1"/>
</dbReference>
<organism evidence="2 3">
    <name type="scientific">Luteipulveratus flavus</name>
    <dbReference type="NCBI Taxonomy" id="3031728"/>
    <lineage>
        <taxon>Bacteria</taxon>
        <taxon>Bacillati</taxon>
        <taxon>Actinomycetota</taxon>
        <taxon>Actinomycetes</taxon>
        <taxon>Micrococcales</taxon>
        <taxon>Dermacoccaceae</taxon>
        <taxon>Luteipulveratus</taxon>
    </lineage>
</organism>
<dbReference type="InterPro" id="IPR029063">
    <property type="entry name" value="SAM-dependent_MTases_sf"/>
</dbReference>
<accession>A0ABT6C6I4</accession>
<gene>
    <name evidence="2" type="ORF">P4R38_06755</name>
</gene>
<dbReference type="PANTHER" id="PTHR43591">
    <property type="entry name" value="METHYLTRANSFERASE"/>
    <property type="match status" value="1"/>
</dbReference>
<proteinExistence type="predicted"/>
<reference evidence="2 3" key="1">
    <citation type="submission" date="2023-03" db="EMBL/GenBank/DDBJ databases">
        <title>YIM 133296 draft genome.</title>
        <authorList>
            <person name="Xiong L."/>
        </authorList>
    </citation>
    <scope>NUCLEOTIDE SEQUENCE [LARGE SCALE GENOMIC DNA]</scope>
    <source>
        <strain evidence="2 3">YIM 133296</strain>
    </source>
</reference>
<comment type="caution">
    <text evidence="2">The sequence shown here is derived from an EMBL/GenBank/DDBJ whole genome shotgun (WGS) entry which is preliminary data.</text>
</comment>
<sequence>MSESQFTGSVPRLYDACYAPAVFVPFAPVTARAVAAGDPTHVLEVAAGTGRATVAIAAALPCSRIVATDISDDMLTYAAGHRCAPNITWRPADAQDLPFPDASFEAVACQFGAMFFPDRPRAYAEARRVLRPGGRLVLTIWDAVEHHAYARLTTVVLRRLFPDDPPRFAEQVPHGYHDTARIERDLRAGGFDRVQVARETVVGRSRSARDVATGQVTGTPLGAHISARDPALIPRVVDEVTDAFRAELADPERGPDAVAGELTAYVVTAH</sequence>
<name>A0ABT6C6I4_9MICO</name>
<feature type="domain" description="Methyltransferase type 11" evidence="1">
    <location>
        <begin position="43"/>
        <end position="138"/>
    </location>
</feature>
<evidence type="ECO:0000259" key="1">
    <source>
        <dbReference type="Pfam" id="PF08241"/>
    </source>
</evidence>
<dbReference type="SUPFAM" id="SSF53335">
    <property type="entry name" value="S-adenosyl-L-methionine-dependent methyltransferases"/>
    <property type="match status" value="1"/>
</dbReference>
<protein>
    <submittedName>
        <fullName evidence="2">Methyltransferase domain-containing protein</fullName>
    </submittedName>
</protein>
<dbReference type="Gene3D" id="3.40.50.150">
    <property type="entry name" value="Vaccinia Virus protein VP39"/>
    <property type="match status" value="1"/>
</dbReference>
<dbReference type="GO" id="GO:0032259">
    <property type="term" value="P:methylation"/>
    <property type="evidence" value="ECO:0007669"/>
    <property type="project" value="UniProtKB-KW"/>
</dbReference>